<dbReference type="AlphaFoldDB" id="B6ET40"/>
<organism evidence="1 2">
    <name type="scientific">Aliivibrio salmonicida (strain LFI1238)</name>
    <name type="common">Vibrio salmonicida (strain LFI1238)</name>
    <dbReference type="NCBI Taxonomy" id="316275"/>
    <lineage>
        <taxon>Bacteria</taxon>
        <taxon>Pseudomonadati</taxon>
        <taxon>Pseudomonadota</taxon>
        <taxon>Gammaproteobacteria</taxon>
        <taxon>Vibrionales</taxon>
        <taxon>Vibrionaceae</taxon>
        <taxon>Aliivibrio</taxon>
    </lineage>
</organism>
<gene>
    <name evidence="1" type="ordered locus">VSAL_p840_69</name>
</gene>
<dbReference type="EMBL" id="FM178381">
    <property type="protein sequence ID" value="CAQ81928.1"/>
    <property type="molecule type" value="Genomic_DNA"/>
</dbReference>
<name>B6ET40_ALISL</name>
<evidence type="ECO:0008006" key="3">
    <source>
        <dbReference type="Google" id="ProtNLM"/>
    </source>
</evidence>
<keyword evidence="2" id="KW-1185">Reference proteome</keyword>
<dbReference type="HOGENOM" id="CLU_2614159_0_0_6"/>
<dbReference type="KEGG" id="vsa:VSAL_p840_69"/>
<reference evidence="1 2" key="1">
    <citation type="journal article" date="2008" name="BMC Genomics">
        <title>The genome sequence of the fish pathogen Aliivibrio salmonicida strain LFI1238 shows extensive evidence of gene decay.</title>
        <authorList>
            <person name="Hjerde E."/>
            <person name="Lorentzen M.S."/>
            <person name="Holden M.T."/>
            <person name="Seeger K."/>
            <person name="Paulsen S."/>
            <person name="Bason N."/>
            <person name="Churcher C."/>
            <person name="Harris D."/>
            <person name="Norbertczak H."/>
            <person name="Quail M.A."/>
            <person name="Sanders S."/>
            <person name="Thurston S."/>
            <person name="Parkhill J."/>
            <person name="Willassen N.P."/>
            <person name="Thomson N.R."/>
        </authorList>
    </citation>
    <scope>NUCLEOTIDE SEQUENCE [LARGE SCALE GENOMIC DNA]</scope>
    <source>
        <strain evidence="1 2">LFI1238</strain>
    </source>
</reference>
<geneLocation type="plasmid" evidence="1 2">
    <name>pVSAL840</name>
</geneLocation>
<sequence>MNALSSPQRWKKLFPELTEKQFLCLFYYSIGFNSKRIGTLMHCEAQTIRNQIQILKQIFYIDKASDLRAVLLLRIFMT</sequence>
<dbReference type="Proteomes" id="UP000001730">
    <property type="component" value="Plasmid pVSAL840"/>
</dbReference>
<dbReference type="SUPFAM" id="SSF46894">
    <property type="entry name" value="C-terminal effector domain of the bipartite response regulators"/>
    <property type="match status" value="1"/>
</dbReference>
<evidence type="ECO:0000313" key="2">
    <source>
        <dbReference type="Proteomes" id="UP000001730"/>
    </source>
</evidence>
<protein>
    <recommendedName>
        <fullName evidence="3">HTH luxR-type domain-containing protein</fullName>
    </recommendedName>
</protein>
<keyword evidence="1" id="KW-0614">Plasmid</keyword>
<evidence type="ECO:0000313" key="1">
    <source>
        <dbReference type="EMBL" id="CAQ81928.1"/>
    </source>
</evidence>
<dbReference type="InterPro" id="IPR016032">
    <property type="entry name" value="Sig_transdc_resp-reg_C-effctor"/>
</dbReference>
<accession>B6ET40</accession>
<dbReference type="RefSeq" id="WP_012548907.1">
    <property type="nucleotide sequence ID" value="NC_011311.1"/>
</dbReference>
<dbReference type="GO" id="GO:0003677">
    <property type="term" value="F:DNA binding"/>
    <property type="evidence" value="ECO:0007669"/>
    <property type="project" value="InterPro"/>
</dbReference>
<dbReference type="GO" id="GO:0006355">
    <property type="term" value="P:regulation of DNA-templated transcription"/>
    <property type="evidence" value="ECO:0007669"/>
    <property type="project" value="InterPro"/>
</dbReference>
<proteinExistence type="predicted"/>